<dbReference type="OrthoDB" id="10265393at2759"/>
<keyword evidence="9" id="KW-1208">Phospholipid metabolism</keyword>
<dbReference type="Proteomes" id="UP000023152">
    <property type="component" value="Unassembled WGS sequence"/>
</dbReference>
<dbReference type="GO" id="GO:0005789">
    <property type="term" value="C:endoplasmic reticulum membrane"/>
    <property type="evidence" value="ECO:0007669"/>
    <property type="project" value="UniProtKB-SubCell"/>
</dbReference>
<dbReference type="AlphaFoldDB" id="X6MQ38"/>
<dbReference type="InterPro" id="IPR004277">
    <property type="entry name" value="PSS"/>
</dbReference>
<evidence type="ECO:0000313" key="14">
    <source>
        <dbReference type="Proteomes" id="UP000023152"/>
    </source>
</evidence>
<feature type="transmembrane region" description="Helical" evidence="12">
    <location>
        <begin position="366"/>
        <end position="385"/>
    </location>
</feature>
<feature type="transmembrane region" description="Helical" evidence="12">
    <location>
        <begin position="162"/>
        <end position="181"/>
    </location>
</feature>
<protein>
    <submittedName>
        <fullName evidence="13">Phosphatidylserine synthase</fullName>
    </submittedName>
</protein>
<evidence type="ECO:0000256" key="6">
    <source>
        <dbReference type="ARBA" id="ARBA00022989"/>
    </source>
</evidence>
<reference evidence="13 14" key="1">
    <citation type="journal article" date="2013" name="Curr. Biol.">
        <title>The Genome of the Foraminiferan Reticulomyxa filosa.</title>
        <authorList>
            <person name="Glockner G."/>
            <person name="Hulsmann N."/>
            <person name="Schleicher M."/>
            <person name="Noegel A.A."/>
            <person name="Eichinger L."/>
            <person name="Gallinger C."/>
            <person name="Pawlowski J."/>
            <person name="Sierra R."/>
            <person name="Euteneuer U."/>
            <person name="Pillet L."/>
            <person name="Moustafa A."/>
            <person name="Platzer M."/>
            <person name="Groth M."/>
            <person name="Szafranski K."/>
            <person name="Schliwa M."/>
        </authorList>
    </citation>
    <scope>NUCLEOTIDE SEQUENCE [LARGE SCALE GENOMIC DNA]</scope>
</reference>
<dbReference type="OMA" id="QHVLPNF"/>
<feature type="transmembrane region" description="Helical" evidence="12">
    <location>
        <begin position="322"/>
        <end position="345"/>
    </location>
</feature>
<feature type="transmembrane region" description="Helical" evidence="12">
    <location>
        <begin position="71"/>
        <end position="92"/>
    </location>
</feature>
<keyword evidence="14" id="KW-1185">Reference proteome</keyword>
<keyword evidence="4 12" id="KW-0812">Transmembrane</keyword>
<keyword evidence="8 12" id="KW-0472">Membrane</keyword>
<feature type="transmembrane region" description="Helical" evidence="12">
    <location>
        <begin position="397"/>
        <end position="416"/>
    </location>
</feature>
<gene>
    <name evidence="13" type="ORF">RFI_21816</name>
</gene>
<keyword evidence="6 12" id="KW-1133">Transmembrane helix</keyword>
<feature type="transmembrane region" description="Helical" evidence="12">
    <location>
        <begin position="98"/>
        <end position="118"/>
    </location>
</feature>
<evidence type="ECO:0000256" key="10">
    <source>
        <dbReference type="ARBA" id="ARBA00025707"/>
    </source>
</evidence>
<proteinExistence type="predicted"/>
<evidence type="ECO:0000256" key="8">
    <source>
        <dbReference type="ARBA" id="ARBA00023136"/>
    </source>
</evidence>
<comment type="pathway">
    <text evidence="10">Phospholipid metabolism.</text>
</comment>
<keyword evidence="3" id="KW-0808">Transferase</keyword>
<comment type="subcellular location">
    <subcellularLocation>
        <location evidence="1">Endoplasmic reticulum membrane</location>
        <topology evidence="1">Multi-pass membrane protein</topology>
    </subcellularLocation>
</comment>
<feature type="region of interest" description="Disordered" evidence="11">
    <location>
        <begin position="1"/>
        <end position="24"/>
    </location>
</feature>
<evidence type="ECO:0000256" key="11">
    <source>
        <dbReference type="SAM" id="MobiDB-lite"/>
    </source>
</evidence>
<dbReference type="PANTHER" id="PTHR15362">
    <property type="entry name" value="PHOSPHATIDYLINOSITOL SYNTHASE"/>
    <property type="match status" value="1"/>
</dbReference>
<dbReference type="GO" id="GO:0106245">
    <property type="term" value="F:L-serine-phosphatidylethanolamine phosphatidyltransferase activity"/>
    <property type="evidence" value="ECO:0007669"/>
    <property type="project" value="InterPro"/>
</dbReference>
<evidence type="ECO:0000256" key="9">
    <source>
        <dbReference type="ARBA" id="ARBA00023264"/>
    </source>
</evidence>
<accession>X6MQ38</accession>
<evidence type="ECO:0000256" key="5">
    <source>
        <dbReference type="ARBA" id="ARBA00022824"/>
    </source>
</evidence>
<name>X6MQ38_RETFI</name>
<dbReference type="Pfam" id="PF03034">
    <property type="entry name" value="PSS"/>
    <property type="match status" value="2"/>
</dbReference>
<comment type="caution">
    <text evidence="13">The sequence shown here is derived from an EMBL/GenBank/DDBJ whole genome shotgun (WGS) entry which is preliminary data.</text>
</comment>
<feature type="transmembrane region" description="Helical" evidence="12">
    <location>
        <begin position="38"/>
        <end position="59"/>
    </location>
</feature>
<evidence type="ECO:0000256" key="2">
    <source>
        <dbReference type="ARBA" id="ARBA00005189"/>
    </source>
</evidence>
<keyword evidence="5" id="KW-0256">Endoplasmic reticulum</keyword>
<comment type="pathway">
    <text evidence="2">Lipid metabolism.</text>
</comment>
<evidence type="ECO:0000313" key="13">
    <source>
        <dbReference type="EMBL" id="ETO15547.1"/>
    </source>
</evidence>
<sequence length="424" mass="49516">MSRKKPNGSDKEVLPATHQRRSPNFHDNAPVVDVEVPWLYETHSVTLLCFVIAMILFFAFAQESTDERRGLYMCIFVFLAIGSLTFPCGPYIRPHPIFWRLVFGVSVIYCLVLVFLLFQTPMGARESLKWLDPQLGVKLPERSYATDCELSWNAIVGVMDRFVFAHFLGWLVKALIIRSWVFKKKKKKSVPPPPLSQNFFFYSTKKKALYTNILNYTSTDRSVLWISSILWEIVELSTKYFIPNFAECWWDQWILDVLICNGGGIELGLYLIRYLEMQEYEFHSVFHYKTIAGKFKRFALQFTPFKLDPIQWEPRSSIKRWFHMHLVILLGALVDMNAFLLKLWLWIPTEHSINLYRSATKIGSQLWILILIVVLELALIVKVAPTFPTPPVYNVKLWILGFVAYALFSFVMLRTYRGKHAKKN</sequence>
<evidence type="ECO:0000256" key="1">
    <source>
        <dbReference type="ARBA" id="ARBA00004477"/>
    </source>
</evidence>
<evidence type="ECO:0000256" key="12">
    <source>
        <dbReference type="SAM" id="Phobius"/>
    </source>
</evidence>
<organism evidence="13 14">
    <name type="scientific">Reticulomyxa filosa</name>
    <dbReference type="NCBI Taxonomy" id="46433"/>
    <lineage>
        <taxon>Eukaryota</taxon>
        <taxon>Sar</taxon>
        <taxon>Rhizaria</taxon>
        <taxon>Retaria</taxon>
        <taxon>Foraminifera</taxon>
        <taxon>Monothalamids</taxon>
        <taxon>Reticulomyxidae</taxon>
        <taxon>Reticulomyxa</taxon>
    </lineage>
</organism>
<dbReference type="EMBL" id="ASPP01019023">
    <property type="protein sequence ID" value="ETO15547.1"/>
    <property type="molecule type" value="Genomic_DNA"/>
</dbReference>
<evidence type="ECO:0000256" key="3">
    <source>
        <dbReference type="ARBA" id="ARBA00022679"/>
    </source>
</evidence>
<dbReference type="GO" id="GO:0006659">
    <property type="term" value="P:phosphatidylserine biosynthetic process"/>
    <property type="evidence" value="ECO:0007669"/>
    <property type="project" value="InterPro"/>
</dbReference>
<evidence type="ECO:0000256" key="7">
    <source>
        <dbReference type="ARBA" id="ARBA00023098"/>
    </source>
</evidence>
<dbReference type="PANTHER" id="PTHR15362:SF15">
    <property type="entry name" value="PHOSPHATIDYLSERINE SYNTHASE 1"/>
    <property type="match status" value="1"/>
</dbReference>
<evidence type="ECO:0000256" key="4">
    <source>
        <dbReference type="ARBA" id="ARBA00022692"/>
    </source>
</evidence>
<keyword evidence="7" id="KW-0443">Lipid metabolism</keyword>